<dbReference type="Gene3D" id="3.50.30.50">
    <property type="entry name" value="Putative cyclase"/>
    <property type="match status" value="1"/>
</dbReference>
<dbReference type="PANTHER" id="PTHR34861">
    <property type="match status" value="1"/>
</dbReference>
<dbReference type="InterPro" id="IPR037175">
    <property type="entry name" value="KFase_sf"/>
</dbReference>
<dbReference type="Pfam" id="PF04199">
    <property type="entry name" value="Cyclase"/>
    <property type="match status" value="1"/>
</dbReference>
<dbReference type="PANTHER" id="PTHR34861:SF10">
    <property type="entry name" value="CYCLASE"/>
    <property type="match status" value="1"/>
</dbReference>
<evidence type="ECO:0000313" key="1">
    <source>
        <dbReference type="EMBL" id="ATL69390.1"/>
    </source>
</evidence>
<sequence>METPVSADLPTNWGRWGEDDERGTLNLITAEVRAAAVAEARSGRTVSLSRPMPTSPLVAGPGEPLGADSIGVLQAGLFTGTSPLATAELVIMMTHHPQVTHFDSLVHQVVDGKVYPGIALEQAGGAEGYRHGSTAIFGDGVVTRGVLVDLAADGPLPDGHGVTGAELEQACLRAGVQVRSGDALVVRGGWDYAQSRHRHIPGLTLDAVAWMHRHDVAVYAGDIGDGRPPVDPRVPGPLHRVALARLGMPLIDVADPAELAAACAAEGRATFLFVAAPPRLGAASGVPVNPLAIF</sequence>
<organism evidence="1 2">
    <name type="scientific">Nocardia terpenica</name>
    <dbReference type="NCBI Taxonomy" id="455432"/>
    <lineage>
        <taxon>Bacteria</taxon>
        <taxon>Bacillati</taxon>
        <taxon>Actinomycetota</taxon>
        <taxon>Actinomycetes</taxon>
        <taxon>Mycobacteriales</taxon>
        <taxon>Nocardiaceae</taxon>
        <taxon>Nocardia</taxon>
    </lineage>
</organism>
<protein>
    <submittedName>
        <fullName evidence="1">Cyclase</fullName>
    </submittedName>
</protein>
<dbReference type="Proteomes" id="UP000221961">
    <property type="component" value="Chromosome"/>
</dbReference>
<reference evidence="1 2" key="1">
    <citation type="submission" date="2017-10" db="EMBL/GenBank/DDBJ databases">
        <title>Comparative genomics between pathogenic Norcardia.</title>
        <authorList>
            <person name="Zeng L."/>
        </authorList>
    </citation>
    <scope>NUCLEOTIDE SEQUENCE [LARGE SCALE GENOMIC DNA]</scope>
    <source>
        <strain evidence="1 2">NC_YFY_NT001</strain>
    </source>
</reference>
<dbReference type="GO" id="GO:0004061">
    <property type="term" value="F:arylformamidase activity"/>
    <property type="evidence" value="ECO:0007669"/>
    <property type="project" value="InterPro"/>
</dbReference>
<dbReference type="KEGG" id="ntp:CRH09_27605"/>
<name>A0A291RPZ8_9NOCA</name>
<dbReference type="GO" id="GO:0019441">
    <property type="term" value="P:L-tryptophan catabolic process to kynurenine"/>
    <property type="evidence" value="ECO:0007669"/>
    <property type="project" value="InterPro"/>
</dbReference>
<accession>A0A291RPZ8</accession>
<dbReference type="SUPFAM" id="SSF102198">
    <property type="entry name" value="Putative cyclase"/>
    <property type="match status" value="1"/>
</dbReference>
<dbReference type="AlphaFoldDB" id="A0A291RPZ8"/>
<gene>
    <name evidence="1" type="ORF">CRH09_27605</name>
</gene>
<dbReference type="EMBL" id="CP023778">
    <property type="protein sequence ID" value="ATL69390.1"/>
    <property type="molecule type" value="Genomic_DNA"/>
</dbReference>
<evidence type="ECO:0000313" key="2">
    <source>
        <dbReference type="Proteomes" id="UP000221961"/>
    </source>
</evidence>
<proteinExistence type="predicted"/>
<dbReference type="InterPro" id="IPR007325">
    <property type="entry name" value="KFase/CYL"/>
</dbReference>